<dbReference type="CDD" id="cd12148">
    <property type="entry name" value="fungal_TF_MHR"/>
    <property type="match status" value="1"/>
</dbReference>
<keyword evidence="1" id="KW-0805">Transcription regulation</keyword>
<organism evidence="7 8">
    <name type="scientific">Hyaloscypha bicolor E</name>
    <dbReference type="NCBI Taxonomy" id="1095630"/>
    <lineage>
        <taxon>Eukaryota</taxon>
        <taxon>Fungi</taxon>
        <taxon>Dikarya</taxon>
        <taxon>Ascomycota</taxon>
        <taxon>Pezizomycotina</taxon>
        <taxon>Leotiomycetes</taxon>
        <taxon>Helotiales</taxon>
        <taxon>Hyaloscyphaceae</taxon>
        <taxon>Hyaloscypha</taxon>
        <taxon>Hyaloscypha bicolor</taxon>
    </lineage>
</organism>
<keyword evidence="3" id="KW-0804">Transcription</keyword>
<dbReference type="GO" id="GO:0006351">
    <property type="term" value="P:DNA-templated transcription"/>
    <property type="evidence" value="ECO:0007669"/>
    <property type="project" value="InterPro"/>
</dbReference>
<keyword evidence="2" id="KW-0238">DNA-binding</keyword>
<dbReference type="OrthoDB" id="424974at2759"/>
<feature type="region of interest" description="Disordered" evidence="5">
    <location>
        <begin position="383"/>
        <end position="418"/>
    </location>
</feature>
<dbReference type="STRING" id="1095630.A0A2J6T8S9"/>
<proteinExistence type="predicted"/>
<keyword evidence="4" id="KW-0539">Nucleus</keyword>
<dbReference type="GO" id="GO:0005634">
    <property type="term" value="C:nucleus"/>
    <property type="evidence" value="ECO:0007669"/>
    <property type="project" value="TreeGrafter"/>
</dbReference>
<dbReference type="InterPro" id="IPR051127">
    <property type="entry name" value="Fungal_SecMet_Regulators"/>
</dbReference>
<evidence type="ECO:0000313" key="8">
    <source>
        <dbReference type="Proteomes" id="UP000235371"/>
    </source>
</evidence>
<dbReference type="GO" id="GO:0008270">
    <property type="term" value="F:zinc ion binding"/>
    <property type="evidence" value="ECO:0007669"/>
    <property type="project" value="InterPro"/>
</dbReference>
<dbReference type="EMBL" id="KZ613816">
    <property type="protein sequence ID" value="PMD59425.1"/>
    <property type="molecule type" value="Genomic_DNA"/>
</dbReference>
<accession>A0A2J6T8S9</accession>
<evidence type="ECO:0000256" key="5">
    <source>
        <dbReference type="SAM" id="MobiDB-lite"/>
    </source>
</evidence>
<protein>
    <recommendedName>
        <fullName evidence="6">Xylanolytic transcriptional activator regulatory domain-containing protein</fullName>
    </recommendedName>
</protein>
<dbReference type="SMART" id="SM00906">
    <property type="entry name" value="Fungal_trans"/>
    <property type="match status" value="1"/>
</dbReference>
<dbReference type="Proteomes" id="UP000235371">
    <property type="component" value="Unassembled WGS sequence"/>
</dbReference>
<dbReference type="PANTHER" id="PTHR47424:SF3">
    <property type="entry name" value="REGULATORY PROTEIN GAL4"/>
    <property type="match status" value="1"/>
</dbReference>
<dbReference type="GeneID" id="36588419"/>
<dbReference type="Pfam" id="PF04082">
    <property type="entry name" value="Fungal_trans"/>
    <property type="match status" value="1"/>
</dbReference>
<dbReference type="GO" id="GO:0000978">
    <property type="term" value="F:RNA polymerase II cis-regulatory region sequence-specific DNA binding"/>
    <property type="evidence" value="ECO:0007669"/>
    <property type="project" value="TreeGrafter"/>
</dbReference>
<feature type="compositionally biased region" description="Polar residues" evidence="5">
    <location>
        <begin position="405"/>
        <end position="418"/>
    </location>
</feature>
<evidence type="ECO:0000256" key="1">
    <source>
        <dbReference type="ARBA" id="ARBA00023015"/>
    </source>
</evidence>
<gene>
    <name evidence="7" type="ORF">K444DRAFT_613394</name>
</gene>
<feature type="domain" description="Xylanolytic transcriptional activator regulatory" evidence="6">
    <location>
        <begin position="69"/>
        <end position="139"/>
    </location>
</feature>
<dbReference type="PANTHER" id="PTHR47424">
    <property type="entry name" value="REGULATORY PROTEIN GAL4"/>
    <property type="match status" value="1"/>
</dbReference>
<dbReference type="InParanoid" id="A0A2J6T8S9"/>
<evidence type="ECO:0000313" key="7">
    <source>
        <dbReference type="EMBL" id="PMD59425.1"/>
    </source>
</evidence>
<evidence type="ECO:0000256" key="3">
    <source>
        <dbReference type="ARBA" id="ARBA00023163"/>
    </source>
</evidence>
<dbReference type="AlphaFoldDB" id="A0A2J6T8S9"/>
<evidence type="ECO:0000259" key="6">
    <source>
        <dbReference type="SMART" id="SM00906"/>
    </source>
</evidence>
<dbReference type="GO" id="GO:0000435">
    <property type="term" value="P:positive regulation of transcription from RNA polymerase II promoter by galactose"/>
    <property type="evidence" value="ECO:0007669"/>
    <property type="project" value="TreeGrafter"/>
</dbReference>
<dbReference type="InterPro" id="IPR007219">
    <property type="entry name" value="XnlR_reg_dom"/>
</dbReference>
<name>A0A2J6T8S9_9HELO</name>
<keyword evidence="8" id="KW-1185">Reference proteome</keyword>
<evidence type="ECO:0000256" key="4">
    <source>
        <dbReference type="ARBA" id="ARBA00023242"/>
    </source>
</evidence>
<sequence>MLAIIFALGCEFRPPYSGHNSSSNLQENFIKRATSLLNLDIITRPSLSLVQTLVLMARFLQHKGLPNRCWVIVGIAIRAAQGLGLHLDVDEESQVQREERRRTWSACVSLDRVQSMTFGRPLMLSNYPQVSLPQLIDDEYLETDPLGEDGHQPADMPPIISFFVYALKFSEINMDILKSFYSDSSEQNTVGDTSKLYATILDYDRRVKQYWEEIPSYLRYHRPYRPPDGDELFPRQSCLLYIRLLNTRIMVFRIALVRFATQPLSQTRSATTTLQWHLMKGCLDGCSSAAKDLIDLVHSNLGPNAARGFLPPAWYTTFLIYTAGTVLVVILRAPPLRNILPADQLDSMERSWTQCILVLEEFQRLGVPAAQKCIETLRKVHEDGEVDRQTRSGRGSPDAGGFGANINNTNQSHSESSRAVYQLHQNVGSESSISASNIQANSGIPETWWNSINIDWLNGLAELGPGGPIDPTNDYNEFVGFQ</sequence>
<dbReference type="GO" id="GO:0000981">
    <property type="term" value="F:DNA-binding transcription factor activity, RNA polymerase II-specific"/>
    <property type="evidence" value="ECO:0007669"/>
    <property type="project" value="TreeGrafter"/>
</dbReference>
<reference evidence="7 8" key="1">
    <citation type="submission" date="2016-04" db="EMBL/GenBank/DDBJ databases">
        <title>A degradative enzymes factory behind the ericoid mycorrhizal symbiosis.</title>
        <authorList>
            <consortium name="DOE Joint Genome Institute"/>
            <person name="Martino E."/>
            <person name="Morin E."/>
            <person name="Grelet G."/>
            <person name="Kuo A."/>
            <person name="Kohler A."/>
            <person name="Daghino S."/>
            <person name="Barry K."/>
            <person name="Choi C."/>
            <person name="Cichocki N."/>
            <person name="Clum A."/>
            <person name="Copeland A."/>
            <person name="Hainaut M."/>
            <person name="Haridas S."/>
            <person name="Labutti K."/>
            <person name="Lindquist E."/>
            <person name="Lipzen A."/>
            <person name="Khouja H.-R."/>
            <person name="Murat C."/>
            <person name="Ohm R."/>
            <person name="Olson A."/>
            <person name="Spatafora J."/>
            <person name="Veneault-Fourrey C."/>
            <person name="Henrissat B."/>
            <person name="Grigoriev I."/>
            <person name="Martin F."/>
            <person name="Perotto S."/>
        </authorList>
    </citation>
    <scope>NUCLEOTIDE SEQUENCE [LARGE SCALE GENOMIC DNA]</scope>
    <source>
        <strain evidence="7 8">E</strain>
    </source>
</reference>
<dbReference type="RefSeq" id="XP_024736329.1">
    <property type="nucleotide sequence ID" value="XM_024880342.1"/>
</dbReference>
<evidence type="ECO:0000256" key="2">
    <source>
        <dbReference type="ARBA" id="ARBA00023125"/>
    </source>
</evidence>